<sequence length="62" mass="6615">MKTPPQHHPGTAIGEWRRKVGSWQGSGESDQRVTPLGRVADLRGARFVAGIVGHGAATELQV</sequence>
<evidence type="ECO:0000313" key="3">
    <source>
        <dbReference type="Proteomes" id="UP000740605"/>
    </source>
</evidence>
<reference evidence="2 3" key="1">
    <citation type="submission" date="2021-03" db="EMBL/GenBank/DDBJ databases">
        <title>Microbacterium pauli sp. nov., isolated from microfiltered milk.</title>
        <authorList>
            <person name="Bellassi P."/>
            <person name="Fontana A."/>
            <person name="Callegari M.L."/>
            <person name="Lorenzo M."/>
            <person name="Cappa F."/>
        </authorList>
    </citation>
    <scope>NUCLEOTIDE SEQUENCE [LARGE SCALE GENOMIC DNA]</scope>
    <source>
        <strain evidence="2 3">DSM 18909</strain>
    </source>
</reference>
<proteinExistence type="predicted"/>
<dbReference type="EMBL" id="JAFLHG010000013">
    <property type="protein sequence ID" value="MBT8799041.1"/>
    <property type="molecule type" value="Genomic_DNA"/>
</dbReference>
<organism evidence="2 3">
    <name type="scientific">Microbacterium flavum</name>
    <dbReference type="NCBI Taxonomy" id="415216"/>
    <lineage>
        <taxon>Bacteria</taxon>
        <taxon>Bacillati</taxon>
        <taxon>Actinomycetota</taxon>
        <taxon>Actinomycetes</taxon>
        <taxon>Micrococcales</taxon>
        <taxon>Microbacteriaceae</taxon>
        <taxon>Microbacterium</taxon>
    </lineage>
</organism>
<comment type="caution">
    <text evidence="2">The sequence shown here is derived from an EMBL/GenBank/DDBJ whole genome shotgun (WGS) entry which is preliminary data.</text>
</comment>
<gene>
    <name evidence="2" type="ORF">J0P97_13320</name>
</gene>
<protein>
    <submittedName>
        <fullName evidence="2">Uncharacterized protein</fullName>
    </submittedName>
</protein>
<evidence type="ECO:0000313" key="2">
    <source>
        <dbReference type="EMBL" id="MBT8799041.1"/>
    </source>
</evidence>
<name>A0ABS5XYI1_9MICO</name>
<dbReference type="Proteomes" id="UP000740605">
    <property type="component" value="Unassembled WGS sequence"/>
</dbReference>
<feature type="region of interest" description="Disordered" evidence="1">
    <location>
        <begin position="1"/>
        <end position="32"/>
    </location>
</feature>
<evidence type="ECO:0000256" key="1">
    <source>
        <dbReference type="SAM" id="MobiDB-lite"/>
    </source>
</evidence>
<dbReference type="RefSeq" id="WP_215488274.1">
    <property type="nucleotide sequence ID" value="NZ_BAAAPJ010000001.1"/>
</dbReference>
<keyword evidence="3" id="KW-1185">Reference proteome</keyword>
<accession>A0ABS5XYI1</accession>